<dbReference type="Gene3D" id="3.40.50.300">
    <property type="entry name" value="P-loop containing nucleotide triphosphate hydrolases"/>
    <property type="match status" value="1"/>
</dbReference>
<dbReference type="GO" id="GO:0016887">
    <property type="term" value="F:ATP hydrolysis activity"/>
    <property type="evidence" value="ECO:0007669"/>
    <property type="project" value="InterPro"/>
</dbReference>
<dbReference type="PANTHER" id="PTHR43297">
    <property type="entry name" value="OLIGOPEPTIDE TRANSPORT ATP-BINDING PROTEIN APPD"/>
    <property type="match status" value="1"/>
</dbReference>
<dbReference type="SUPFAM" id="SSF52540">
    <property type="entry name" value="P-loop containing nucleoside triphosphate hydrolases"/>
    <property type="match status" value="1"/>
</dbReference>
<dbReference type="PANTHER" id="PTHR43297:SF14">
    <property type="entry name" value="ATPASE AAA-TYPE CORE DOMAIN-CONTAINING PROTEIN"/>
    <property type="match status" value="1"/>
</dbReference>
<evidence type="ECO:0000313" key="11">
    <source>
        <dbReference type="EMBL" id="RLE08193.1"/>
    </source>
</evidence>
<organism evidence="11 12">
    <name type="scientific">Aerophobetes bacterium</name>
    <dbReference type="NCBI Taxonomy" id="2030807"/>
    <lineage>
        <taxon>Bacteria</taxon>
        <taxon>Candidatus Aerophobota</taxon>
    </lineage>
</organism>
<dbReference type="InterPro" id="IPR017871">
    <property type="entry name" value="ABC_transporter-like_CS"/>
</dbReference>
<dbReference type="CDD" id="cd03257">
    <property type="entry name" value="ABC_NikE_OppD_transporters"/>
    <property type="match status" value="1"/>
</dbReference>
<feature type="domain" description="ABC transporter" evidence="10">
    <location>
        <begin position="6"/>
        <end position="320"/>
    </location>
</feature>
<keyword evidence="8" id="KW-1278">Translocase</keyword>
<comment type="subcellular location">
    <subcellularLocation>
        <location evidence="1">Cell membrane</location>
        <topology evidence="1">Peripheral membrane protein</topology>
    </subcellularLocation>
</comment>
<name>A0A497E2G7_UNCAE</name>
<evidence type="ECO:0000313" key="12">
    <source>
        <dbReference type="Proteomes" id="UP000279422"/>
    </source>
</evidence>
<dbReference type="InterPro" id="IPR027417">
    <property type="entry name" value="P-loop_NTPase"/>
</dbReference>
<reference evidence="11 12" key="1">
    <citation type="submission" date="2018-06" db="EMBL/GenBank/DDBJ databases">
        <title>Extensive metabolic versatility and redundancy in microbially diverse, dynamic hydrothermal sediments.</title>
        <authorList>
            <person name="Dombrowski N."/>
            <person name="Teske A."/>
            <person name="Baker B.J."/>
        </authorList>
    </citation>
    <scope>NUCLEOTIDE SEQUENCE [LARGE SCALE GENOMIC DNA]</scope>
    <source>
        <strain evidence="11">B47_G16</strain>
    </source>
</reference>
<dbReference type="GO" id="GO:0005524">
    <property type="term" value="F:ATP binding"/>
    <property type="evidence" value="ECO:0007669"/>
    <property type="project" value="UniProtKB-KW"/>
</dbReference>
<keyword evidence="9" id="KW-0472">Membrane</keyword>
<keyword evidence="6" id="KW-0547">Nucleotide-binding</keyword>
<dbReference type="Pfam" id="PF00005">
    <property type="entry name" value="ABC_tran"/>
    <property type="match status" value="1"/>
</dbReference>
<evidence type="ECO:0000256" key="8">
    <source>
        <dbReference type="ARBA" id="ARBA00022967"/>
    </source>
</evidence>
<evidence type="ECO:0000256" key="6">
    <source>
        <dbReference type="ARBA" id="ARBA00022741"/>
    </source>
</evidence>
<dbReference type="EMBL" id="QMPZ01000112">
    <property type="protein sequence ID" value="RLE08193.1"/>
    <property type="molecule type" value="Genomic_DNA"/>
</dbReference>
<protein>
    <recommendedName>
        <fullName evidence="10">ABC transporter domain-containing protein</fullName>
    </recommendedName>
</protein>
<dbReference type="Pfam" id="PF08352">
    <property type="entry name" value="oligo_HPY"/>
    <property type="match status" value="1"/>
</dbReference>
<dbReference type="InterPro" id="IPR013563">
    <property type="entry name" value="Oligopep_ABC_C"/>
</dbReference>
<dbReference type="PROSITE" id="PS50893">
    <property type="entry name" value="ABC_TRANSPORTER_2"/>
    <property type="match status" value="1"/>
</dbReference>
<accession>A0A497E2G7</accession>
<comment type="caution">
    <text evidence="11">The sequence shown here is derived from an EMBL/GenBank/DDBJ whole genome shotgun (WGS) entry which is preliminary data.</text>
</comment>
<sequence length="387" mass="44194">MNSYLLNVQDLKTNFYTYEGVVKALDGINFKIEEGKTLGLVGETGCGKSVTVLSILRLILPPGKIEEGKVIFKTDEKRVDLLTQTEVFMRKIRGNEISIIFQEPSSALNPVYSINDQVSESFLLHRKEELCKKVIEEIEADIQKNPFFLKKAVYQIEEKIYRKMLKDPDAILLRLLSKVPILRRYQHRLKKQAKRETIRLLRKLGIPNPEGVVNRYPHELSGGMQQRIVIAMALACNPKLLIADEPTSNLDVTIQAQILDLIREIRKRLDSSILFITHDLGVVAEMCDYVAVMYAGNICEMAPTRRLFKNPLHPYTVALMRSLPELGKKRLESIKGNVPNLINPPSGCRFHPRCSKAMKICSKEKPETVEVEKEHFVACHIYPQDNK</sequence>
<dbReference type="NCBIfam" id="TIGR01727">
    <property type="entry name" value="oligo_HPY"/>
    <property type="match status" value="1"/>
</dbReference>
<keyword evidence="5" id="KW-0997">Cell inner membrane</keyword>
<dbReference type="AlphaFoldDB" id="A0A497E2G7"/>
<proteinExistence type="inferred from homology"/>
<evidence type="ECO:0000256" key="1">
    <source>
        <dbReference type="ARBA" id="ARBA00004202"/>
    </source>
</evidence>
<keyword evidence="7" id="KW-0067">ATP-binding</keyword>
<evidence type="ECO:0000256" key="5">
    <source>
        <dbReference type="ARBA" id="ARBA00022519"/>
    </source>
</evidence>
<dbReference type="InterPro" id="IPR003593">
    <property type="entry name" value="AAA+_ATPase"/>
</dbReference>
<comment type="similarity">
    <text evidence="2">Belongs to the ABC transporter superfamily.</text>
</comment>
<gene>
    <name evidence="11" type="ORF">DRJ00_06760</name>
</gene>
<dbReference type="GO" id="GO:0015833">
    <property type="term" value="P:peptide transport"/>
    <property type="evidence" value="ECO:0007669"/>
    <property type="project" value="InterPro"/>
</dbReference>
<dbReference type="Proteomes" id="UP000279422">
    <property type="component" value="Unassembled WGS sequence"/>
</dbReference>
<dbReference type="SMART" id="SM00382">
    <property type="entry name" value="AAA"/>
    <property type="match status" value="1"/>
</dbReference>
<evidence type="ECO:0000259" key="10">
    <source>
        <dbReference type="PROSITE" id="PS50893"/>
    </source>
</evidence>
<dbReference type="PROSITE" id="PS00211">
    <property type="entry name" value="ABC_TRANSPORTER_1"/>
    <property type="match status" value="1"/>
</dbReference>
<keyword evidence="4" id="KW-1003">Cell membrane</keyword>
<evidence type="ECO:0000256" key="9">
    <source>
        <dbReference type="ARBA" id="ARBA00023136"/>
    </source>
</evidence>
<evidence type="ECO:0000256" key="3">
    <source>
        <dbReference type="ARBA" id="ARBA00022448"/>
    </source>
</evidence>
<dbReference type="GO" id="GO:0005886">
    <property type="term" value="C:plasma membrane"/>
    <property type="evidence" value="ECO:0007669"/>
    <property type="project" value="UniProtKB-SubCell"/>
</dbReference>
<evidence type="ECO:0000256" key="4">
    <source>
        <dbReference type="ARBA" id="ARBA00022475"/>
    </source>
</evidence>
<keyword evidence="3" id="KW-0813">Transport</keyword>
<dbReference type="InterPro" id="IPR050388">
    <property type="entry name" value="ABC_Ni/Peptide_Import"/>
</dbReference>
<evidence type="ECO:0000256" key="2">
    <source>
        <dbReference type="ARBA" id="ARBA00005417"/>
    </source>
</evidence>
<evidence type="ECO:0000256" key="7">
    <source>
        <dbReference type="ARBA" id="ARBA00022840"/>
    </source>
</evidence>
<dbReference type="InterPro" id="IPR003439">
    <property type="entry name" value="ABC_transporter-like_ATP-bd"/>
</dbReference>